<organism evidence="2 3">
    <name type="scientific">Saitozyma podzolica</name>
    <dbReference type="NCBI Taxonomy" id="1890683"/>
    <lineage>
        <taxon>Eukaryota</taxon>
        <taxon>Fungi</taxon>
        <taxon>Dikarya</taxon>
        <taxon>Basidiomycota</taxon>
        <taxon>Agaricomycotina</taxon>
        <taxon>Tremellomycetes</taxon>
        <taxon>Tremellales</taxon>
        <taxon>Trimorphomycetaceae</taxon>
        <taxon>Saitozyma</taxon>
    </lineage>
</organism>
<evidence type="ECO:0000313" key="2">
    <source>
        <dbReference type="EMBL" id="RSH83815.1"/>
    </source>
</evidence>
<gene>
    <name evidence="2" type="ORF">EHS25_005430</name>
</gene>
<protein>
    <submittedName>
        <fullName evidence="2">Uncharacterized protein</fullName>
    </submittedName>
</protein>
<dbReference type="EMBL" id="RSCD01000023">
    <property type="protein sequence ID" value="RSH83815.1"/>
    <property type="molecule type" value="Genomic_DNA"/>
</dbReference>
<evidence type="ECO:0000313" key="3">
    <source>
        <dbReference type="Proteomes" id="UP000279259"/>
    </source>
</evidence>
<reference evidence="2 3" key="1">
    <citation type="submission" date="2018-11" db="EMBL/GenBank/DDBJ databases">
        <title>Genome sequence of Saitozyma podzolica DSM 27192.</title>
        <authorList>
            <person name="Aliyu H."/>
            <person name="Gorte O."/>
            <person name="Ochsenreither K."/>
        </authorList>
    </citation>
    <scope>NUCLEOTIDE SEQUENCE [LARGE SCALE GENOMIC DNA]</scope>
    <source>
        <strain evidence="2 3">DSM 27192</strain>
    </source>
</reference>
<proteinExistence type="predicted"/>
<name>A0A427XYM9_9TREE</name>
<dbReference type="AlphaFoldDB" id="A0A427XYM9"/>
<feature type="compositionally biased region" description="Polar residues" evidence="1">
    <location>
        <begin position="217"/>
        <end position="233"/>
    </location>
</feature>
<dbReference type="OrthoDB" id="10394234at2759"/>
<feature type="region of interest" description="Disordered" evidence="1">
    <location>
        <begin position="217"/>
        <end position="252"/>
    </location>
</feature>
<keyword evidence="3" id="KW-1185">Reference proteome</keyword>
<evidence type="ECO:0000256" key="1">
    <source>
        <dbReference type="SAM" id="MobiDB-lite"/>
    </source>
</evidence>
<comment type="caution">
    <text evidence="2">The sequence shown here is derived from an EMBL/GenBank/DDBJ whole genome shotgun (WGS) entry which is preliminary data.</text>
</comment>
<sequence length="267" mass="29019">MSRLPTLGDREPSWCTSTCPMSSEKATAFCTYITIPRFIPWRSGLKGKASDPLSGSLVDGLLVSLNSAASTLTHSQPSTSMIHRYIELSTSAPFIQYHTVAIDSTLAEIAPLSSYCSEESHLTISFIDMAEHQSYALLTKRSSDGNITVQISESRLSEATLSDGTVRTDIFMLVSQQAGATFLSLMRPDSVPPSTPAFGEWTLYLKNARIDAETYRSMSKLEQSSTVPQTSGTERADRPDTPPPGSKTDMEAVTAWVNSLSNNDSSK</sequence>
<accession>A0A427XYM9</accession>
<dbReference type="Proteomes" id="UP000279259">
    <property type="component" value="Unassembled WGS sequence"/>
</dbReference>